<accession>A0ACA9QKG5</accession>
<protein>
    <submittedName>
        <fullName evidence="1">5559_t:CDS:1</fullName>
    </submittedName>
</protein>
<gene>
    <name evidence="1" type="ORF">SPELUC_LOCUS14762</name>
</gene>
<evidence type="ECO:0000313" key="2">
    <source>
        <dbReference type="Proteomes" id="UP000789366"/>
    </source>
</evidence>
<name>A0ACA9QKG5_9GLOM</name>
<dbReference type="Proteomes" id="UP000789366">
    <property type="component" value="Unassembled WGS sequence"/>
</dbReference>
<organism evidence="1 2">
    <name type="scientific">Cetraspora pellucida</name>
    <dbReference type="NCBI Taxonomy" id="1433469"/>
    <lineage>
        <taxon>Eukaryota</taxon>
        <taxon>Fungi</taxon>
        <taxon>Fungi incertae sedis</taxon>
        <taxon>Mucoromycota</taxon>
        <taxon>Glomeromycotina</taxon>
        <taxon>Glomeromycetes</taxon>
        <taxon>Diversisporales</taxon>
        <taxon>Gigasporaceae</taxon>
        <taxon>Cetraspora</taxon>
    </lineage>
</organism>
<keyword evidence="2" id="KW-1185">Reference proteome</keyword>
<feature type="non-terminal residue" evidence="1">
    <location>
        <position position="1"/>
    </location>
</feature>
<feature type="non-terminal residue" evidence="1">
    <location>
        <position position="95"/>
    </location>
</feature>
<evidence type="ECO:0000313" key="1">
    <source>
        <dbReference type="EMBL" id="CAG8755264.1"/>
    </source>
</evidence>
<dbReference type="EMBL" id="CAJVPW010045097">
    <property type="protein sequence ID" value="CAG8755264.1"/>
    <property type="molecule type" value="Genomic_DNA"/>
</dbReference>
<comment type="caution">
    <text evidence="1">The sequence shown here is derived from an EMBL/GenBank/DDBJ whole genome shotgun (WGS) entry which is preliminary data.</text>
</comment>
<reference evidence="1" key="1">
    <citation type="submission" date="2021-06" db="EMBL/GenBank/DDBJ databases">
        <authorList>
            <person name="Kallberg Y."/>
            <person name="Tangrot J."/>
            <person name="Rosling A."/>
        </authorList>
    </citation>
    <scope>NUCLEOTIDE SEQUENCE</scope>
    <source>
        <strain evidence="1">28 12/20/2015</strain>
    </source>
</reference>
<sequence>IPNYGRQIPLDEWYQRINQILTLPSIMSAAFDNLLQADILKTVNIQNKSHSDSSGIFRTELDSIIKSQLALQKQHDFSNYLRVPDKYMPERPPDG</sequence>
<proteinExistence type="predicted"/>